<proteinExistence type="predicted"/>
<sequence>MPRRRMQGSVPDTSSDDRPGICQTPPGRCESSGIQLDMVTRLYSVVVRVPNRRGPWSNNEDGYLLQLVDIYGPVNWVLISERLGSRSAKQCRERYHQNLKPSLNHSPITPEEGIKIESLVQELGKSWARISRLLVGRSDNAVKNWWNGNQNRRKRLERRRAMAAGVGGAAAHPHHGPPRPRPEPPHPGLPHTHSPRLHRYPILPPPRALQLPNRDCTRSPGLVAELAPPQARGHATLPSFSVMFGTAPRRPM</sequence>
<dbReference type="SMART" id="SM00717">
    <property type="entry name" value="SANT"/>
    <property type="match status" value="2"/>
</dbReference>
<evidence type="ECO:0000313" key="4">
    <source>
        <dbReference type="EMBL" id="PNY23798.1"/>
    </source>
</evidence>
<dbReference type="InterPro" id="IPR009057">
    <property type="entry name" value="Homeodomain-like_sf"/>
</dbReference>
<dbReference type="PROSITE" id="PS50090">
    <property type="entry name" value="MYB_LIKE"/>
    <property type="match status" value="2"/>
</dbReference>
<dbReference type="InterPro" id="IPR050560">
    <property type="entry name" value="MYB_TF"/>
</dbReference>
<accession>A0A2K3Q8E2</accession>
<feature type="domain" description="Myb-like" evidence="2">
    <location>
        <begin position="100"/>
        <end position="147"/>
    </location>
</feature>
<evidence type="ECO:0000256" key="1">
    <source>
        <dbReference type="SAM" id="MobiDB-lite"/>
    </source>
</evidence>
<dbReference type="Pfam" id="PF13921">
    <property type="entry name" value="Myb_DNA-bind_6"/>
    <property type="match status" value="1"/>
</dbReference>
<evidence type="ECO:0000259" key="2">
    <source>
        <dbReference type="PROSITE" id="PS50090"/>
    </source>
</evidence>
<dbReference type="GO" id="GO:0000278">
    <property type="term" value="P:mitotic cell cycle"/>
    <property type="evidence" value="ECO:0007669"/>
    <property type="project" value="TreeGrafter"/>
</dbReference>
<dbReference type="GO" id="GO:0000978">
    <property type="term" value="F:RNA polymerase II cis-regulatory region sequence-specific DNA binding"/>
    <property type="evidence" value="ECO:0007669"/>
    <property type="project" value="TreeGrafter"/>
</dbReference>
<dbReference type="PROSITE" id="PS51294">
    <property type="entry name" value="HTH_MYB"/>
    <property type="match status" value="2"/>
</dbReference>
<dbReference type="Proteomes" id="UP000236621">
    <property type="component" value="Unassembled WGS sequence"/>
</dbReference>
<feature type="domain" description="HTH myb-type" evidence="3">
    <location>
        <begin position="104"/>
        <end position="154"/>
    </location>
</feature>
<evidence type="ECO:0008006" key="6">
    <source>
        <dbReference type="Google" id="ProtNLM"/>
    </source>
</evidence>
<feature type="domain" description="HTH myb-type" evidence="3">
    <location>
        <begin position="52"/>
        <end position="103"/>
    </location>
</feature>
<keyword evidence="5" id="KW-1185">Reference proteome</keyword>
<dbReference type="EMBL" id="NRSZ01001044">
    <property type="protein sequence ID" value="PNY23798.1"/>
    <property type="molecule type" value="Genomic_DNA"/>
</dbReference>
<dbReference type="GO" id="GO:0005634">
    <property type="term" value="C:nucleus"/>
    <property type="evidence" value="ECO:0007669"/>
    <property type="project" value="TreeGrafter"/>
</dbReference>
<feature type="region of interest" description="Disordered" evidence="1">
    <location>
        <begin position="1"/>
        <end position="28"/>
    </location>
</feature>
<dbReference type="GO" id="GO:0000981">
    <property type="term" value="F:DNA-binding transcription factor activity, RNA polymerase II-specific"/>
    <property type="evidence" value="ECO:0007669"/>
    <property type="project" value="TreeGrafter"/>
</dbReference>
<protein>
    <recommendedName>
        <fullName evidence="6">Myb-like DNA-binding protein myb-1</fullName>
    </recommendedName>
</protein>
<dbReference type="STRING" id="45235.A0A2K3Q8E2"/>
<dbReference type="CDD" id="cd00167">
    <property type="entry name" value="SANT"/>
    <property type="match status" value="2"/>
</dbReference>
<comment type="caution">
    <text evidence="4">The sequence shown here is derived from an EMBL/GenBank/DDBJ whole genome shotgun (WGS) entry which is preliminary data.</text>
</comment>
<feature type="domain" description="Myb-like" evidence="2">
    <location>
        <begin position="48"/>
        <end position="99"/>
    </location>
</feature>
<dbReference type="AlphaFoldDB" id="A0A2K3Q8E2"/>
<organism evidence="4 5">
    <name type="scientific">Tolypocladium capitatum</name>
    <dbReference type="NCBI Taxonomy" id="45235"/>
    <lineage>
        <taxon>Eukaryota</taxon>
        <taxon>Fungi</taxon>
        <taxon>Dikarya</taxon>
        <taxon>Ascomycota</taxon>
        <taxon>Pezizomycotina</taxon>
        <taxon>Sordariomycetes</taxon>
        <taxon>Hypocreomycetidae</taxon>
        <taxon>Hypocreales</taxon>
        <taxon>Ophiocordycipitaceae</taxon>
        <taxon>Tolypocladium</taxon>
    </lineage>
</organism>
<dbReference type="InterPro" id="IPR001005">
    <property type="entry name" value="SANT/Myb"/>
</dbReference>
<dbReference type="Gene3D" id="1.10.10.60">
    <property type="entry name" value="Homeodomain-like"/>
    <property type="match status" value="2"/>
</dbReference>
<evidence type="ECO:0000313" key="5">
    <source>
        <dbReference type="Proteomes" id="UP000236621"/>
    </source>
</evidence>
<dbReference type="InterPro" id="IPR017930">
    <property type="entry name" value="Myb_dom"/>
</dbReference>
<dbReference type="OrthoDB" id="2143914at2759"/>
<gene>
    <name evidence="4" type="ORF">TCAP_06268</name>
</gene>
<feature type="region of interest" description="Disordered" evidence="1">
    <location>
        <begin position="161"/>
        <end position="215"/>
    </location>
</feature>
<name>A0A2K3Q8E2_9HYPO</name>
<dbReference type="GO" id="GO:0045944">
    <property type="term" value="P:positive regulation of transcription by RNA polymerase II"/>
    <property type="evidence" value="ECO:0007669"/>
    <property type="project" value="TreeGrafter"/>
</dbReference>
<dbReference type="PANTHER" id="PTHR45614">
    <property type="entry name" value="MYB PROTEIN-RELATED"/>
    <property type="match status" value="1"/>
</dbReference>
<reference evidence="4 5" key="1">
    <citation type="submission" date="2017-08" db="EMBL/GenBank/DDBJ databases">
        <title>Harnessing the power of phylogenomics to disentangle the directionality and signatures of interkingdom host jumping in the parasitic fungal genus Tolypocladium.</title>
        <authorList>
            <person name="Quandt C.A."/>
            <person name="Patterson W."/>
            <person name="Spatafora J.W."/>
        </authorList>
    </citation>
    <scope>NUCLEOTIDE SEQUENCE [LARGE SCALE GENOMIC DNA]</scope>
    <source>
        <strain evidence="4 5">CBS 113982</strain>
    </source>
</reference>
<dbReference type="SUPFAM" id="SSF46689">
    <property type="entry name" value="Homeodomain-like"/>
    <property type="match status" value="1"/>
</dbReference>
<evidence type="ECO:0000259" key="3">
    <source>
        <dbReference type="PROSITE" id="PS51294"/>
    </source>
</evidence>
<dbReference type="PANTHER" id="PTHR45614:SF25">
    <property type="entry name" value="MYB PROTEIN"/>
    <property type="match status" value="1"/>
</dbReference>